<feature type="region of interest" description="Disordered" evidence="1">
    <location>
        <begin position="83"/>
        <end position="108"/>
    </location>
</feature>
<proteinExistence type="predicted"/>
<comment type="caution">
    <text evidence="3">The sequence shown here is derived from an EMBL/GenBank/DDBJ whole genome shotgun (WGS) entry which is preliminary data.</text>
</comment>
<reference evidence="3 4" key="1">
    <citation type="submission" date="2019-09" db="EMBL/GenBank/DDBJ databases">
        <title>Taxonomy of Antarctic Massilia spp.: description of Massilia rubra sp. nov., Massilia aquatica sp. nov., Massilia mucilaginosa sp. nov., Massilia frigida sp. nov. isolated from streams, lakes and regoliths.</title>
        <authorList>
            <person name="Holochova P."/>
            <person name="Sedlacek I."/>
            <person name="Kralova S."/>
            <person name="Maslanova I."/>
            <person name="Busse H.-J."/>
            <person name="Stankova E."/>
            <person name="Vrbovska V."/>
            <person name="Kovarovic V."/>
            <person name="Bartak M."/>
            <person name="Svec P."/>
            <person name="Pantucek R."/>
        </authorList>
    </citation>
    <scope>NUCLEOTIDE SEQUENCE [LARGE SCALE GENOMIC DNA]</scope>
    <source>
        <strain evidence="3 4">CCM 8692</strain>
    </source>
</reference>
<evidence type="ECO:0000256" key="2">
    <source>
        <dbReference type="SAM" id="Phobius"/>
    </source>
</evidence>
<evidence type="ECO:0008006" key="5">
    <source>
        <dbReference type="Google" id="ProtNLM"/>
    </source>
</evidence>
<keyword evidence="2" id="KW-0812">Transmembrane</keyword>
<protein>
    <recommendedName>
        <fullName evidence="5">J domain-containing protein</fullName>
    </recommendedName>
</protein>
<name>A0ABX0LS36_9BURK</name>
<dbReference type="EMBL" id="VUYU01000012">
    <property type="protein sequence ID" value="NHZ35538.1"/>
    <property type="molecule type" value="Genomic_DNA"/>
</dbReference>
<evidence type="ECO:0000313" key="4">
    <source>
        <dbReference type="Proteomes" id="UP000785613"/>
    </source>
</evidence>
<organism evidence="3 4">
    <name type="scientific">Massilia rubra</name>
    <dbReference type="NCBI Taxonomy" id="2607910"/>
    <lineage>
        <taxon>Bacteria</taxon>
        <taxon>Pseudomonadati</taxon>
        <taxon>Pseudomonadota</taxon>
        <taxon>Betaproteobacteria</taxon>
        <taxon>Burkholderiales</taxon>
        <taxon>Oxalobacteraceae</taxon>
        <taxon>Telluria group</taxon>
        <taxon>Massilia</taxon>
    </lineage>
</organism>
<feature type="transmembrane region" description="Helical" evidence="2">
    <location>
        <begin position="385"/>
        <end position="406"/>
    </location>
</feature>
<keyword evidence="4" id="KW-1185">Reference proteome</keyword>
<evidence type="ECO:0000313" key="3">
    <source>
        <dbReference type="EMBL" id="NHZ35538.1"/>
    </source>
</evidence>
<keyword evidence="2" id="KW-0472">Membrane</keyword>
<keyword evidence="2" id="KW-1133">Transmembrane helix</keyword>
<gene>
    <name evidence="3" type="ORF">F0185_18410</name>
</gene>
<evidence type="ECO:0000256" key="1">
    <source>
        <dbReference type="SAM" id="MobiDB-lite"/>
    </source>
</evidence>
<accession>A0ABX0LS36</accession>
<dbReference type="RefSeq" id="WP_167226870.1">
    <property type="nucleotide sequence ID" value="NZ_VUYU01000012.1"/>
</dbReference>
<dbReference type="Proteomes" id="UP000785613">
    <property type="component" value="Unassembled WGS sequence"/>
</dbReference>
<sequence length="408" mass="44164">MSMWTILGIEPTRERRAIKLAYAARLKLTNPEDDPQGFQVLREAYERALSMADSIVNPLPAMAAWEGDAGAHAAPAAAGFPDLGALERPARGPAAPPAPASQAQRQGGRTPLPALALEHPVAGPLILTVRLETDAEIAQQAGQRHQPGPRPVTPYFKRPAPILDSATLARMAHQLCEQLHAIDAGARAACLGELLREHQWDAPGFTQQLAPALVAVINEKWDTHWRLVDPIGAHYGWQGSGGAQRSGDVAVLMQRALARAWSAPILSLAPGHPARTALTMLAGELDESTVGQDAKNAAKVGALRALVEQLKEAPAEALPHLVNARTLAWWTRFLTQRARLRDVDERSRLREAEERADQLIQHAAVEAQAERVPSLLRPIAATREGWKHIVTGTLAVVIVLIAIRIFTQ</sequence>